<evidence type="ECO:0000313" key="2">
    <source>
        <dbReference type="EMBL" id="EKD15595.1"/>
    </source>
</evidence>
<evidence type="ECO:0000313" key="3">
    <source>
        <dbReference type="Proteomes" id="UP000006753"/>
    </source>
</evidence>
<dbReference type="Proteomes" id="UP000006753">
    <property type="component" value="Unassembled WGS sequence"/>
</dbReference>
<feature type="region of interest" description="Disordered" evidence="1">
    <location>
        <begin position="1"/>
        <end position="61"/>
    </location>
</feature>
<sequence length="323" mass="35259">MSVLPSEMTTERASARKQGQGPGQGQEQGNGEWWGLRKALDDMQDGVHQQQLATASSASGEIAAGASHLNTDFVEGAEIEFWKLEDPGENACGSKEEAEEEEEEEELEEEEVEEEHFTRVGPGTSLRIVAVVDTIHVMFTDRTHTGTVQCSTVELHFELTTSTSRFKSGSGQWAVGSGQWAWAEWQIRKVEAGRGGEAMQCNAVQARGKRGEVRRDAMIRSIRSIRSIRFRGPPAAQPQCTLATDDAVSIACPRHVSPSHMRDVGNRMLCDREIIPETRAAGPYEHGPRREGPEREKTRTRVGPALVALSHGHVPAEAGLGGA</sequence>
<feature type="compositionally biased region" description="Basic and acidic residues" evidence="1">
    <location>
        <begin position="286"/>
        <end position="299"/>
    </location>
</feature>
<reference evidence="2 3" key="1">
    <citation type="journal article" date="2012" name="BMC Genomics">
        <title>Sequencing the genome of Marssonina brunnea reveals fungus-poplar co-evolution.</title>
        <authorList>
            <person name="Zhu S."/>
            <person name="Cao Y.-Z."/>
            <person name="Jiang C."/>
            <person name="Tan B.-Y."/>
            <person name="Wang Z."/>
            <person name="Feng S."/>
            <person name="Zhang L."/>
            <person name="Su X.-H."/>
            <person name="Brejova B."/>
            <person name="Vinar T."/>
            <person name="Xu M."/>
            <person name="Wang M.-X."/>
            <person name="Zhang S.-G."/>
            <person name="Huang M.-R."/>
            <person name="Wu R."/>
            <person name="Zhou Y."/>
        </authorList>
    </citation>
    <scope>NUCLEOTIDE SEQUENCE [LARGE SCALE GENOMIC DNA]</scope>
    <source>
        <strain evidence="2 3">MB_m1</strain>
    </source>
</reference>
<feature type="region of interest" description="Disordered" evidence="1">
    <location>
        <begin position="84"/>
        <end position="119"/>
    </location>
</feature>
<dbReference type="KEGG" id="mbe:MBM_06223"/>
<gene>
    <name evidence="2" type="ORF">MBM_06223</name>
</gene>
<feature type="region of interest" description="Disordered" evidence="1">
    <location>
        <begin position="279"/>
        <end position="300"/>
    </location>
</feature>
<protein>
    <submittedName>
        <fullName evidence="2">Uncharacterized protein</fullName>
    </submittedName>
</protein>
<dbReference type="EMBL" id="JH921441">
    <property type="protein sequence ID" value="EKD15595.1"/>
    <property type="molecule type" value="Genomic_DNA"/>
</dbReference>
<feature type="compositionally biased region" description="Acidic residues" evidence="1">
    <location>
        <begin position="97"/>
        <end position="114"/>
    </location>
</feature>
<proteinExistence type="predicted"/>
<organism evidence="2 3">
    <name type="scientific">Marssonina brunnea f. sp. multigermtubi (strain MB_m1)</name>
    <name type="common">Marssonina leaf spot fungus</name>
    <dbReference type="NCBI Taxonomy" id="1072389"/>
    <lineage>
        <taxon>Eukaryota</taxon>
        <taxon>Fungi</taxon>
        <taxon>Dikarya</taxon>
        <taxon>Ascomycota</taxon>
        <taxon>Pezizomycotina</taxon>
        <taxon>Leotiomycetes</taxon>
        <taxon>Helotiales</taxon>
        <taxon>Drepanopezizaceae</taxon>
        <taxon>Drepanopeziza</taxon>
    </lineage>
</organism>
<dbReference type="InParanoid" id="K1WDW1"/>
<dbReference type="AlphaFoldDB" id="K1WDW1"/>
<name>K1WDW1_MARBU</name>
<accession>K1WDW1</accession>
<evidence type="ECO:0000256" key="1">
    <source>
        <dbReference type="SAM" id="MobiDB-lite"/>
    </source>
</evidence>
<keyword evidence="3" id="KW-1185">Reference proteome</keyword>
<dbReference type="HOGENOM" id="CLU_860739_0_0_1"/>